<keyword evidence="1" id="KW-0472">Membrane</keyword>
<keyword evidence="3" id="KW-1185">Reference proteome</keyword>
<dbReference type="AlphaFoldDB" id="A0A972H574"/>
<feature type="transmembrane region" description="Helical" evidence="1">
    <location>
        <begin position="77"/>
        <end position="96"/>
    </location>
</feature>
<dbReference type="Proteomes" id="UP000641588">
    <property type="component" value="Unassembled WGS sequence"/>
</dbReference>
<sequence>MEKYKPMQMPMHHVQMPAPNMSAPNMQMPVMQMPNQAPMPVHHITAPINLHASYEEINIYEPKKEHHHGHGHYHKPVGWSSVGTILVLYILLVIILRSTCK</sequence>
<keyword evidence="1" id="KW-0812">Transmembrane</keyword>
<proteinExistence type="predicted"/>
<keyword evidence="1" id="KW-1133">Transmembrane helix</keyword>
<reference evidence="2" key="1">
    <citation type="submission" date="2019-10" db="EMBL/GenBank/DDBJ databases">
        <title>Description of Paenibacillus glebae sp. nov.</title>
        <authorList>
            <person name="Carlier A."/>
            <person name="Qi S."/>
        </authorList>
    </citation>
    <scope>NUCLEOTIDE SEQUENCE</scope>
    <source>
        <strain evidence="2">LMG 31456</strain>
    </source>
</reference>
<name>A0A972H574_9BACL</name>
<dbReference type="EMBL" id="WHOD01000100">
    <property type="protein sequence ID" value="NOU96586.1"/>
    <property type="molecule type" value="Genomic_DNA"/>
</dbReference>
<evidence type="ECO:0000256" key="1">
    <source>
        <dbReference type="SAM" id="Phobius"/>
    </source>
</evidence>
<dbReference type="RefSeq" id="WP_171654822.1">
    <property type="nucleotide sequence ID" value="NZ_WHOD01000100.1"/>
</dbReference>
<accession>A0A972H574</accession>
<organism evidence="2 3">
    <name type="scientific">Paenibacillus foliorum</name>
    <dbReference type="NCBI Taxonomy" id="2654974"/>
    <lineage>
        <taxon>Bacteria</taxon>
        <taxon>Bacillati</taxon>
        <taxon>Bacillota</taxon>
        <taxon>Bacilli</taxon>
        <taxon>Bacillales</taxon>
        <taxon>Paenibacillaceae</taxon>
        <taxon>Paenibacillus</taxon>
    </lineage>
</organism>
<evidence type="ECO:0000313" key="2">
    <source>
        <dbReference type="EMBL" id="NOU96586.1"/>
    </source>
</evidence>
<protein>
    <submittedName>
        <fullName evidence="2">Uncharacterized protein</fullName>
    </submittedName>
</protein>
<evidence type="ECO:0000313" key="3">
    <source>
        <dbReference type="Proteomes" id="UP000641588"/>
    </source>
</evidence>
<gene>
    <name evidence="2" type="ORF">GC093_25685</name>
</gene>
<comment type="caution">
    <text evidence="2">The sequence shown here is derived from an EMBL/GenBank/DDBJ whole genome shotgun (WGS) entry which is preliminary data.</text>
</comment>